<evidence type="ECO:0000256" key="6">
    <source>
        <dbReference type="ARBA" id="ARBA00023115"/>
    </source>
</evidence>
<feature type="binding site" evidence="14">
    <location>
        <position position="65"/>
    </location>
    <ligand>
        <name>substrate</name>
    </ligand>
</feature>
<keyword evidence="19" id="KW-1185">Reference proteome</keyword>
<evidence type="ECO:0000256" key="15">
    <source>
        <dbReference type="PIRSR" id="PIRSR001355-3"/>
    </source>
</evidence>
<evidence type="ECO:0000313" key="19">
    <source>
        <dbReference type="Proteomes" id="UP001279734"/>
    </source>
</evidence>
<feature type="binding site" evidence="14">
    <location>
        <position position="6"/>
    </location>
    <ligand>
        <name>substrate</name>
    </ligand>
</feature>
<keyword evidence="6 12" id="KW-0620">Polyamine biosynthesis</keyword>
<comment type="pathway">
    <text evidence="1 12">Amine and polyamine biosynthesis; S-adenosylmethioninamine biosynthesis; S-adenosylmethioninamine from S-adenosyl-L-methionine: step 1/1.</text>
</comment>
<proteinExistence type="inferred from homology"/>
<evidence type="ECO:0000256" key="16">
    <source>
        <dbReference type="PIRSR" id="PIRSR001355-4"/>
    </source>
</evidence>
<keyword evidence="9 12" id="KW-0704">Schiff base</keyword>
<evidence type="ECO:0000256" key="10">
    <source>
        <dbReference type="ARBA" id="ARBA00023317"/>
    </source>
</evidence>
<dbReference type="Gene3D" id="3.60.90.10">
    <property type="entry name" value="S-adenosylmethionine decarboxylase"/>
    <property type="match status" value="1"/>
</dbReference>
<dbReference type="GO" id="GO:0005829">
    <property type="term" value="C:cytosol"/>
    <property type="evidence" value="ECO:0007669"/>
    <property type="project" value="TreeGrafter"/>
</dbReference>
<keyword evidence="16" id="KW-0068">Autocatalytic cleavage</keyword>
<feature type="active site" description="Schiff-base intermediate with substrate; via pyruvic acid" evidence="13">
    <location>
        <position position="66"/>
    </location>
</feature>
<name>A0AAD3XKU3_NEPGR</name>
<dbReference type="GO" id="GO:0008295">
    <property type="term" value="P:spermidine biosynthetic process"/>
    <property type="evidence" value="ECO:0007669"/>
    <property type="project" value="UniProtKB-KW"/>
</dbReference>
<comment type="caution">
    <text evidence="18">The sequence shown here is derived from an EMBL/GenBank/DDBJ whole genome shotgun (WGS) entry which is preliminary data.</text>
</comment>
<feature type="chain" id="PRO_5042324893" description="S-adenosylmethionine decarboxylase alpha chain" evidence="17">
    <location>
        <begin position="66"/>
        <end position="350"/>
    </location>
</feature>
<dbReference type="GO" id="GO:0099402">
    <property type="term" value="P:plant organ development"/>
    <property type="evidence" value="ECO:0007669"/>
    <property type="project" value="UniProtKB-ARBA"/>
</dbReference>
<evidence type="ECO:0000256" key="13">
    <source>
        <dbReference type="PIRSR" id="PIRSR001355-1"/>
    </source>
</evidence>
<dbReference type="PANTHER" id="PTHR11570:SF38">
    <property type="entry name" value="S-ADENOSYLMETHIONINE DECARBOXYLASE PROENZYME 4"/>
    <property type="match status" value="1"/>
</dbReference>
<feature type="chain" id="PRO_5042324894" description="S-adenosylmethionine decarboxylase beta chain" evidence="17">
    <location>
        <begin position="1"/>
        <end position="65"/>
    </location>
</feature>
<protein>
    <recommendedName>
        <fullName evidence="12">S-adenosylmethionine decarboxylase proenzyme</fullName>
        <ecNumber evidence="12">4.1.1.50</ecNumber>
    </recommendedName>
</protein>
<dbReference type="Proteomes" id="UP001279734">
    <property type="component" value="Unassembled WGS sequence"/>
</dbReference>
<keyword evidence="4 12" id="KW-0210">Decarboxylase</keyword>
<feature type="binding site" evidence="14">
    <location>
        <position position="260"/>
    </location>
    <ligand>
        <name>substrate</name>
    </ligand>
</feature>
<comment type="similarity">
    <text evidence="2 12">Belongs to the eukaryotic AdoMetDC family.</text>
</comment>
<evidence type="ECO:0000256" key="9">
    <source>
        <dbReference type="ARBA" id="ARBA00023270"/>
    </source>
</evidence>
<dbReference type="GO" id="GO:0004014">
    <property type="term" value="F:adenosylmethionine decarboxylase activity"/>
    <property type="evidence" value="ECO:0007669"/>
    <property type="project" value="UniProtKB-EC"/>
</dbReference>
<accession>A0AAD3XKU3</accession>
<feature type="site" description="Cleavage (non-hydrolytic); by autolysis" evidence="16">
    <location>
        <begin position="65"/>
        <end position="66"/>
    </location>
</feature>
<dbReference type="FunFam" id="3.60.90.10:FF:000002">
    <property type="entry name" value="S-adenosylmethionine decarboxylase proenzyme"/>
    <property type="match status" value="1"/>
</dbReference>
<dbReference type="AlphaFoldDB" id="A0AAD3XKU3"/>
<reference evidence="18" key="1">
    <citation type="submission" date="2023-05" db="EMBL/GenBank/DDBJ databases">
        <title>Nepenthes gracilis genome sequencing.</title>
        <authorList>
            <person name="Fukushima K."/>
        </authorList>
    </citation>
    <scope>NUCLEOTIDE SEQUENCE</scope>
    <source>
        <strain evidence="18">SING2019-196</strain>
    </source>
</reference>
<dbReference type="InterPro" id="IPR001985">
    <property type="entry name" value="S-AdoMet_decarboxylase_euk"/>
</dbReference>
<evidence type="ECO:0000256" key="8">
    <source>
        <dbReference type="ARBA" id="ARBA00023239"/>
    </source>
</evidence>
<evidence type="ECO:0000313" key="18">
    <source>
        <dbReference type="EMBL" id="GMH08368.1"/>
    </source>
</evidence>
<dbReference type="PANTHER" id="PTHR11570">
    <property type="entry name" value="S-ADENOSYLMETHIONINE DECARBOXYLASE"/>
    <property type="match status" value="1"/>
</dbReference>
<dbReference type="Pfam" id="PF01536">
    <property type="entry name" value="SAM_decarbox"/>
    <property type="match status" value="1"/>
</dbReference>
<dbReference type="InterPro" id="IPR018166">
    <property type="entry name" value="S-AdoMet_deCO2ase_CS"/>
</dbReference>
<evidence type="ECO:0000256" key="12">
    <source>
        <dbReference type="PIRNR" id="PIRNR001355"/>
    </source>
</evidence>
<dbReference type="Gene3D" id="3.30.360.50">
    <property type="entry name" value="S-adenosylmethionine decarboxylase"/>
    <property type="match status" value="1"/>
</dbReference>
<feature type="active site" description="Proton acceptor; for processing activity" evidence="13">
    <location>
        <position position="243"/>
    </location>
</feature>
<dbReference type="FunFam" id="3.30.360.50:FF:000001">
    <property type="entry name" value="S-adenosylmethionine decarboxylase proenzyme"/>
    <property type="match status" value="1"/>
</dbReference>
<feature type="modified residue" description="Pyruvic acid (Ser); by autocatalysis" evidence="15">
    <location>
        <position position="66"/>
    </location>
</feature>
<sequence>MAVSGFEGFEKRLELHFFGDDPVRDNNMGLRLLEFESLDEVLHAVQCTVVSALGNQYLDAYVLSESSLFVYPTKIIIKTCGTTQLLKSIRPLVRLANLMGFDLVGCKYTRGSFIFPLSQPFPHTSFKEEVIYIENCLPACLAYRKASIMLSKLSPSHAWHVFTASDHDDHRLSALDCLSSSSYTVEVCMTELDRTLANKIFRRPGDGKSGDAAGREMTEITGIGGINPNALICDFAFDPCGYSMNGMHGDKYSTIHVTPEEGYSYASFECVGSMYNREDDVVEVLKKVAQVFRPGAMSVAISCRSSIPRDVWTRVTNGLETLGLTCRSCTMDYFPAAGTIVFQTFTSRGK</sequence>
<dbReference type="InterPro" id="IPR048283">
    <property type="entry name" value="AdoMetDC-like"/>
</dbReference>
<dbReference type="EC" id="4.1.1.50" evidence="12"/>
<evidence type="ECO:0000256" key="11">
    <source>
        <dbReference type="ARBA" id="ARBA00048112"/>
    </source>
</evidence>
<evidence type="ECO:0000256" key="5">
    <source>
        <dbReference type="ARBA" id="ARBA00023066"/>
    </source>
</evidence>
<keyword evidence="7 12" id="KW-0865">Zymogen</keyword>
<dbReference type="GO" id="GO:0006597">
    <property type="term" value="P:spermine biosynthetic process"/>
    <property type="evidence" value="ECO:0007669"/>
    <property type="project" value="InterPro"/>
</dbReference>
<evidence type="ECO:0000256" key="14">
    <source>
        <dbReference type="PIRSR" id="PIRSR001355-2"/>
    </source>
</evidence>
<keyword evidence="5 12" id="KW-0745">Spermidine biosynthesis</keyword>
<comment type="catalytic activity">
    <reaction evidence="11 12">
        <text>S-adenosyl-L-methionine + H(+) = S-adenosyl 3-(methylsulfanyl)propylamine + CO2</text>
        <dbReference type="Rhea" id="RHEA:15981"/>
        <dbReference type="ChEBI" id="CHEBI:15378"/>
        <dbReference type="ChEBI" id="CHEBI:16526"/>
        <dbReference type="ChEBI" id="CHEBI:57443"/>
        <dbReference type="ChEBI" id="CHEBI:59789"/>
        <dbReference type="EC" id="4.1.1.50"/>
    </reaction>
</comment>
<feature type="binding site" evidence="14">
    <location>
        <position position="237"/>
    </location>
    <ligand>
        <name>substrate</name>
    </ligand>
</feature>
<evidence type="ECO:0000256" key="2">
    <source>
        <dbReference type="ARBA" id="ARBA00008466"/>
    </source>
</evidence>
<dbReference type="PIRSF" id="PIRSF001355">
    <property type="entry name" value="S-AdenosylMet_decarboxylase"/>
    <property type="match status" value="1"/>
</dbReference>
<dbReference type="NCBIfam" id="TIGR00535">
    <property type="entry name" value="SAM_DCase"/>
    <property type="match status" value="1"/>
</dbReference>
<evidence type="ECO:0000256" key="4">
    <source>
        <dbReference type="ARBA" id="ARBA00022793"/>
    </source>
</evidence>
<evidence type="ECO:0000256" key="17">
    <source>
        <dbReference type="PIRSR" id="PIRSR001355-5"/>
    </source>
</evidence>
<dbReference type="EMBL" id="BSYO01000008">
    <property type="protein sequence ID" value="GMH08368.1"/>
    <property type="molecule type" value="Genomic_DNA"/>
</dbReference>
<dbReference type="PROSITE" id="PS01336">
    <property type="entry name" value="ADOMETDC"/>
    <property type="match status" value="1"/>
</dbReference>
<evidence type="ECO:0000256" key="1">
    <source>
        <dbReference type="ARBA" id="ARBA00004911"/>
    </source>
</evidence>
<evidence type="ECO:0000256" key="7">
    <source>
        <dbReference type="ARBA" id="ARBA00023145"/>
    </source>
</evidence>
<organism evidence="18 19">
    <name type="scientific">Nepenthes gracilis</name>
    <name type="common">Slender pitcher plant</name>
    <dbReference type="NCBI Taxonomy" id="150966"/>
    <lineage>
        <taxon>Eukaryota</taxon>
        <taxon>Viridiplantae</taxon>
        <taxon>Streptophyta</taxon>
        <taxon>Embryophyta</taxon>
        <taxon>Tracheophyta</taxon>
        <taxon>Spermatophyta</taxon>
        <taxon>Magnoliopsida</taxon>
        <taxon>eudicotyledons</taxon>
        <taxon>Gunneridae</taxon>
        <taxon>Pentapetalae</taxon>
        <taxon>Caryophyllales</taxon>
        <taxon>Nepenthaceae</taxon>
        <taxon>Nepenthes</taxon>
    </lineage>
</organism>
<feature type="active site" description="Proton donor; for catalytic activity" evidence="13">
    <location>
        <position position="80"/>
    </location>
</feature>
<gene>
    <name evidence="18" type="ORF">Nepgr_010208</name>
</gene>
<comment type="cofactor">
    <cofactor evidence="12">
        <name>pyruvate</name>
        <dbReference type="ChEBI" id="CHEBI:15361"/>
    </cofactor>
    <text evidence="12">Binds 1 pyruvoyl group covalently per subunit.</text>
</comment>
<keyword evidence="10 12" id="KW-0670">Pyruvate</keyword>
<evidence type="ECO:0000256" key="3">
    <source>
        <dbReference type="ARBA" id="ARBA00022691"/>
    </source>
</evidence>
<keyword evidence="3 12" id="KW-0949">S-adenosyl-L-methionine</keyword>
<feature type="active site" description="Proton acceptor; for processing activity" evidence="13">
    <location>
        <position position="256"/>
    </location>
</feature>
<dbReference type="SUPFAM" id="SSF56276">
    <property type="entry name" value="S-adenosylmethionine decarboxylase"/>
    <property type="match status" value="1"/>
</dbReference>
<dbReference type="InterPro" id="IPR016067">
    <property type="entry name" value="S-AdoMet_deCO2ase_core"/>
</dbReference>
<keyword evidence="8 12" id="KW-0456">Lyase</keyword>